<evidence type="ECO:0000256" key="1">
    <source>
        <dbReference type="SAM" id="MobiDB-lite"/>
    </source>
</evidence>
<organism evidence="2 3">
    <name type="scientific">Apostasia shenzhenica</name>
    <dbReference type="NCBI Taxonomy" id="1088818"/>
    <lineage>
        <taxon>Eukaryota</taxon>
        <taxon>Viridiplantae</taxon>
        <taxon>Streptophyta</taxon>
        <taxon>Embryophyta</taxon>
        <taxon>Tracheophyta</taxon>
        <taxon>Spermatophyta</taxon>
        <taxon>Magnoliopsida</taxon>
        <taxon>Liliopsida</taxon>
        <taxon>Asparagales</taxon>
        <taxon>Orchidaceae</taxon>
        <taxon>Apostasioideae</taxon>
        <taxon>Apostasia</taxon>
    </lineage>
</organism>
<dbReference type="Proteomes" id="UP000236161">
    <property type="component" value="Unassembled WGS sequence"/>
</dbReference>
<gene>
    <name evidence="2" type="ORF">AXF42_Ash014301</name>
</gene>
<name>A0A2I0B0T0_9ASPA</name>
<accession>A0A2I0B0T0</accession>
<sequence>MLSHQRLAQADDRQPRFGLAFLLLQDRSLPPLPSLPPRRRRRPLLETHRIVVRAVQDVAEGLRLRYHGGADGGGEEDGSRRRGGGRGGGGREGLAEGVGYGGGAVVGEQGRRREEEVLGGDRPAERVEIQDGEEGDQGGAAAAALVRAEPREVQFGGVGVTIAGFFF</sequence>
<reference evidence="2 3" key="1">
    <citation type="journal article" date="2017" name="Nature">
        <title>The Apostasia genome and the evolution of orchids.</title>
        <authorList>
            <person name="Zhang G.Q."/>
            <person name="Liu K.W."/>
            <person name="Li Z."/>
            <person name="Lohaus R."/>
            <person name="Hsiao Y.Y."/>
            <person name="Niu S.C."/>
            <person name="Wang J.Y."/>
            <person name="Lin Y.C."/>
            <person name="Xu Q."/>
            <person name="Chen L.J."/>
            <person name="Yoshida K."/>
            <person name="Fujiwara S."/>
            <person name="Wang Z.W."/>
            <person name="Zhang Y.Q."/>
            <person name="Mitsuda N."/>
            <person name="Wang M."/>
            <person name="Liu G.H."/>
            <person name="Pecoraro L."/>
            <person name="Huang H.X."/>
            <person name="Xiao X.J."/>
            <person name="Lin M."/>
            <person name="Wu X.Y."/>
            <person name="Wu W.L."/>
            <person name="Chen Y.Y."/>
            <person name="Chang S.B."/>
            <person name="Sakamoto S."/>
            <person name="Ohme-Takagi M."/>
            <person name="Yagi M."/>
            <person name="Zeng S.J."/>
            <person name="Shen C.Y."/>
            <person name="Yeh C.M."/>
            <person name="Luo Y.B."/>
            <person name="Tsai W.C."/>
            <person name="Van de Peer Y."/>
            <person name="Liu Z.J."/>
        </authorList>
    </citation>
    <scope>NUCLEOTIDE SEQUENCE [LARGE SCALE GENOMIC DNA]</scope>
    <source>
        <strain evidence="3">cv. Shenzhen</strain>
        <tissue evidence="2">Stem</tissue>
    </source>
</reference>
<evidence type="ECO:0000313" key="2">
    <source>
        <dbReference type="EMBL" id="PKA61385.1"/>
    </source>
</evidence>
<feature type="region of interest" description="Disordered" evidence="1">
    <location>
        <begin position="65"/>
        <end position="140"/>
    </location>
</feature>
<protein>
    <submittedName>
        <fullName evidence="2">Uncharacterized protein</fullName>
    </submittedName>
</protein>
<dbReference type="EMBL" id="KZ451930">
    <property type="protein sequence ID" value="PKA61385.1"/>
    <property type="molecule type" value="Genomic_DNA"/>
</dbReference>
<dbReference type="AlphaFoldDB" id="A0A2I0B0T0"/>
<feature type="compositionally biased region" description="Gly residues" evidence="1">
    <location>
        <begin position="85"/>
        <end position="105"/>
    </location>
</feature>
<keyword evidence="3" id="KW-1185">Reference proteome</keyword>
<proteinExistence type="predicted"/>
<evidence type="ECO:0000313" key="3">
    <source>
        <dbReference type="Proteomes" id="UP000236161"/>
    </source>
</evidence>